<organism evidence="1 2">
    <name type="scientific">Staphylococcus gallinarum</name>
    <dbReference type="NCBI Taxonomy" id="1293"/>
    <lineage>
        <taxon>Bacteria</taxon>
        <taxon>Bacillati</taxon>
        <taxon>Bacillota</taxon>
        <taxon>Bacilli</taxon>
        <taxon>Bacillales</taxon>
        <taxon>Staphylococcaceae</taxon>
        <taxon>Staphylococcus</taxon>
    </lineage>
</organism>
<evidence type="ECO:0000313" key="2">
    <source>
        <dbReference type="Proteomes" id="UP000283576"/>
    </source>
</evidence>
<dbReference type="EMBL" id="QXRZ01000005">
    <property type="protein sequence ID" value="RIL42447.1"/>
    <property type="molecule type" value="Genomic_DNA"/>
</dbReference>
<name>A0A418HNJ1_STAGA</name>
<gene>
    <name evidence="1" type="ORF">BUZ01_09700</name>
</gene>
<dbReference type="InterPro" id="IPR043148">
    <property type="entry name" value="TagF_C"/>
</dbReference>
<dbReference type="Gene3D" id="3.40.50.12580">
    <property type="match status" value="1"/>
</dbReference>
<dbReference type="Pfam" id="PF04464">
    <property type="entry name" value="Glyphos_transf"/>
    <property type="match status" value="1"/>
</dbReference>
<sequence>MLMGILYNVKNLLIKKFDCIDLYDKGHKIEIVFKYKNFILPKESGFELRVQNKKTAAKFRKAKLNHLVMEVDKADLVFQEYEPFLKLNLYYNNEKLWVKNTVENELYLSLDNVLCKFKTGKDMFIKKVNESQLFLNKNVKSRAYIEGSNLIFNTSKNINFNQLLLVKESDNILIDIKQIGDAQFTIPIENIESLVMQEFDRVFLIKDDVAYRVKFNDEYEFNLYHYHIQINDRQFYVYHKILNVSNIVINEAPNKTGYIVKINKTETEPIIKFENLVLMNNENHTIETYPVRTFDDHLTAKIPFETLTENASKKKLYIEGIEIDGDTERSVIYSIREQYADRAVYQSNISINNQYYIMEFYSKRGIEVLYRKPFFKNGINYIKNDKINFFIKADDLYSHCTFTLSFEDRYTNDYVEYQIDVGETELKLDYEAIDQIVSKSKTVVDLFINIKEEDTIVRKEKIRYRTVNYKKDAFFSQHVFDSINERVFYLSTITPFKNIKLERFSITKEQMNVMNAAKKDNNTWLISERFDTAQDNGIVFFKWLQQYTNIDAYYVIDTESADYSKIKDYDNVLEFGSLKHFEIANKAKVLISTHDLENVLPYKPAKGFYGYEHTLKVFLQHGVLGRKNVEYHKAFYDLPFDMFNVSSESEKQDVVVNQMGYAPQNVYVTGLSRFDELPINEDNQQIKKVLIMPTWRDWLNSDIAFENSEYLERYLNLTKNRELNQLIENNNIEINFYPHYRAQHYFKLFLTNNHIRVKYVELGERTVQSLLIEHDLLITDYSSVSFDFTYMNKPVIFYHFDVKRFFRKGILRPIHETFLGDIVNDEKSLVTLIKSYVEGTNDVKPVNKQSIFTNIDQSNNLRIYENILQRLESETEANFNNTH</sequence>
<dbReference type="GO" id="GO:0016020">
    <property type="term" value="C:membrane"/>
    <property type="evidence" value="ECO:0007669"/>
    <property type="project" value="InterPro"/>
</dbReference>
<reference evidence="1 2" key="1">
    <citation type="journal article" date="2016" name="Front. Microbiol.">
        <title>Comprehensive Phylogenetic Analysis of Bovine Non-aureus Staphylococci Species Based on Whole-Genome Sequencing.</title>
        <authorList>
            <person name="Naushad S."/>
            <person name="Barkema H.W."/>
            <person name="Luby C."/>
            <person name="Condas L.A."/>
            <person name="Nobrega D.B."/>
            <person name="Carson D.A."/>
            <person name="De Buck J."/>
        </authorList>
    </citation>
    <scope>NUCLEOTIDE SEQUENCE [LARGE SCALE GENOMIC DNA]</scope>
    <source>
        <strain evidence="1 2">SNUC 1388</strain>
    </source>
</reference>
<dbReference type="GO" id="GO:0047355">
    <property type="term" value="F:CDP-glycerol glycerophosphotransferase activity"/>
    <property type="evidence" value="ECO:0007669"/>
    <property type="project" value="InterPro"/>
</dbReference>
<proteinExistence type="predicted"/>
<dbReference type="SUPFAM" id="SSF53756">
    <property type="entry name" value="UDP-Glycosyltransferase/glycogen phosphorylase"/>
    <property type="match status" value="1"/>
</dbReference>
<keyword evidence="1" id="KW-0808">Transferase</keyword>
<accession>A0A418HNJ1</accession>
<evidence type="ECO:0000313" key="1">
    <source>
        <dbReference type="EMBL" id="RIL42447.1"/>
    </source>
</evidence>
<comment type="caution">
    <text evidence="1">The sequence shown here is derived from an EMBL/GenBank/DDBJ whole genome shotgun (WGS) entry which is preliminary data.</text>
</comment>
<dbReference type="AlphaFoldDB" id="A0A418HNJ1"/>
<dbReference type="Proteomes" id="UP000283576">
    <property type="component" value="Unassembled WGS sequence"/>
</dbReference>
<dbReference type="InterPro" id="IPR007554">
    <property type="entry name" value="Glycerophosphate_synth"/>
</dbReference>
<protein>
    <submittedName>
        <fullName evidence="1">CDP-glycerol glycerophosphotransferase</fullName>
    </submittedName>
</protein>